<accession>A0AAJ5EFE7</accession>
<feature type="transmembrane region" description="Helical" evidence="1">
    <location>
        <begin position="447"/>
        <end position="469"/>
    </location>
</feature>
<feature type="transmembrane region" description="Helical" evidence="1">
    <location>
        <begin position="417"/>
        <end position="440"/>
    </location>
</feature>
<protein>
    <submittedName>
        <fullName evidence="2">Phage tail protein</fullName>
    </submittedName>
</protein>
<comment type="caution">
    <text evidence="2">The sequence shown here is derived from an EMBL/GenBank/DDBJ whole genome shotgun (WGS) entry which is preliminary data.</text>
</comment>
<dbReference type="AlphaFoldDB" id="A0AAJ5EFE7"/>
<reference evidence="2 3" key="1">
    <citation type="submission" date="2019-03" db="EMBL/GenBank/DDBJ databases">
        <title>Vagococcus sp. was isolated fron gut of Carduelis flavirostris.</title>
        <authorList>
            <person name="Ge Y."/>
        </authorList>
    </citation>
    <scope>NUCLEOTIDE SEQUENCE [LARGE SCALE GENOMIC DNA]</scope>
    <source>
        <strain evidence="2 3">CF-210</strain>
    </source>
</reference>
<feature type="transmembrane region" description="Helical" evidence="1">
    <location>
        <begin position="311"/>
        <end position="334"/>
    </location>
</feature>
<keyword evidence="1" id="KW-1133">Transmembrane helix</keyword>
<sequence length="889" mass="91403">MATELGQAYVQIMPSAKGISGSIQKQLDPEATSAGKSAGSKIGTGIKIAAIAAVAAAGVAIGKVISSSISEGAKLEQSLGGIDTLFKDSAGKVKKYADEAYRTAGLSANAYMENVTGFSASLLQSMGGDTEKAADKANMAMVDMSDNANKMGTNIGDIQNAYQGFAKQNYTMLDNLKLGYGGTQEEMKRLLADATKISGVKYDMSNLADVYDAIHVIQGELDITGTTAKEAAETFSGSFAAMKASLQNVLGNMAIGADLTDSLNALAETTSTFLFGNFIPMVGNILSALPGAIATFFKAAAPMFVSEGKNLLSSLGIGITSGTAGLFSSVLSALTPIKTAFQTVFGQLPGLFQTVVNAIQPVITTIANGFAKLDFSGLQTLISAIIPAVQSGFQTMMGIVGPAIDTVVNSFVKMWNAIQPLISILAGALMPAFQVFGSFIGGIFKGLLLGISGAFDLVTTAVTWLTPIFNFLVNAFKACAPALSTVAEWVGVVIGFFANFGSAGNGLKAIITSAWANIKTAISLAGSVIGSVINVIKQIFSSLGSAGGTLKSILSVAWNGIKTVISVVSNTIKTIINIIKSVFSSLGSSGNILKGILTTAWNGIKTVISTVSSAIKTIINTIKSVFSGLGSAGNGLKGVLSAAWNGIKSIISGVAGGIKSVISGIKSVFSGLASAGNTLKSGISSAWNGMQSAISSVAGGISGIIDGVKNTFNSLKNISLSGAGSAIMDGFLGGLQSAYGKVQDFVGGIAGWIKDHKGPIEYDRKLLIPAGSAIMGGFNESLKINFKKVQKTVGGMADGLNSTFDLTAQMAVDSNNSQARGLVAQLETPQVDSNANIIRAIKSINERPIIAQAIVDAESFNKANAPYQSARQARRSQALERGLALDTQL</sequence>
<dbReference type="Gene3D" id="1.20.120.20">
    <property type="entry name" value="Apolipoprotein"/>
    <property type="match status" value="1"/>
</dbReference>
<dbReference type="RefSeq" id="WP_135254302.1">
    <property type="nucleotide sequence ID" value="NZ_SRHU01000018.1"/>
</dbReference>
<feature type="transmembrane region" description="Helical" evidence="1">
    <location>
        <begin position="278"/>
        <end position="299"/>
    </location>
</feature>
<dbReference type="EMBL" id="SRHU01000018">
    <property type="protein sequence ID" value="TFZ41914.1"/>
    <property type="molecule type" value="Genomic_DNA"/>
</dbReference>
<evidence type="ECO:0000313" key="3">
    <source>
        <dbReference type="Proteomes" id="UP000297725"/>
    </source>
</evidence>
<evidence type="ECO:0000256" key="1">
    <source>
        <dbReference type="SAM" id="Phobius"/>
    </source>
</evidence>
<keyword evidence="1" id="KW-0472">Membrane</keyword>
<gene>
    <name evidence="2" type="ORF">E4031_04795</name>
</gene>
<name>A0AAJ5EFE7_9ENTE</name>
<evidence type="ECO:0000313" key="2">
    <source>
        <dbReference type="EMBL" id="TFZ41914.1"/>
    </source>
</evidence>
<dbReference type="Proteomes" id="UP000297725">
    <property type="component" value="Unassembled WGS sequence"/>
</dbReference>
<organism evidence="2 3">
    <name type="scientific">Vagococcus xieshaowenii</name>
    <dbReference type="NCBI Taxonomy" id="2562451"/>
    <lineage>
        <taxon>Bacteria</taxon>
        <taxon>Bacillati</taxon>
        <taxon>Bacillota</taxon>
        <taxon>Bacilli</taxon>
        <taxon>Lactobacillales</taxon>
        <taxon>Enterococcaceae</taxon>
        <taxon>Vagococcus</taxon>
    </lineage>
</organism>
<proteinExistence type="predicted"/>
<keyword evidence="1" id="KW-0812">Transmembrane</keyword>